<dbReference type="EMBL" id="JAHUTJ010027192">
    <property type="protein sequence ID" value="MED6275191.1"/>
    <property type="molecule type" value="Genomic_DNA"/>
</dbReference>
<evidence type="ECO:0000256" key="1">
    <source>
        <dbReference type="SAM" id="Phobius"/>
    </source>
</evidence>
<protein>
    <submittedName>
        <fullName evidence="2">Uncharacterized protein</fullName>
    </submittedName>
</protein>
<keyword evidence="3" id="KW-1185">Reference proteome</keyword>
<organism evidence="2 3">
    <name type="scientific">Characodon lateralis</name>
    <dbReference type="NCBI Taxonomy" id="208331"/>
    <lineage>
        <taxon>Eukaryota</taxon>
        <taxon>Metazoa</taxon>
        <taxon>Chordata</taxon>
        <taxon>Craniata</taxon>
        <taxon>Vertebrata</taxon>
        <taxon>Euteleostomi</taxon>
        <taxon>Actinopterygii</taxon>
        <taxon>Neopterygii</taxon>
        <taxon>Teleostei</taxon>
        <taxon>Neoteleostei</taxon>
        <taxon>Acanthomorphata</taxon>
        <taxon>Ovalentaria</taxon>
        <taxon>Atherinomorphae</taxon>
        <taxon>Cyprinodontiformes</taxon>
        <taxon>Goodeidae</taxon>
        <taxon>Characodon</taxon>
    </lineage>
</organism>
<name>A0ABU7DLD3_9TELE</name>
<keyword evidence="1" id="KW-0812">Transmembrane</keyword>
<proteinExistence type="predicted"/>
<dbReference type="Proteomes" id="UP001352852">
    <property type="component" value="Unassembled WGS sequence"/>
</dbReference>
<sequence>MVGNSTEAAERSVKLCYQAHTAVMPSWVCVCVFIYFLVWSLFSLHLSHLFLVFPDCLVSSLIGSPCCSVLCICLFVFIVPRWILVTDFLVLPSSLSSFLPMSGDLSSGLALFVDYSWFHCSTVHQFREL</sequence>
<reference evidence="2 3" key="1">
    <citation type="submission" date="2021-06" db="EMBL/GenBank/DDBJ databases">
        <authorList>
            <person name="Palmer J.M."/>
        </authorList>
    </citation>
    <scope>NUCLEOTIDE SEQUENCE [LARGE SCALE GENOMIC DNA]</scope>
    <source>
        <strain evidence="2 3">CL_MEX2019</strain>
        <tissue evidence="2">Muscle</tissue>
    </source>
</reference>
<evidence type="ECO:0000313" key="2">
    <source>
        <dbReference type="EMBL" id="MED6275191.1"/>
    </source>
</evidence>
<accession>A0ABU7DLD3</accession>
<feature type="transmembrane region" description="Helical" evidence="1">
    <location>
        <begin position="62"/>
        <end position="84"/>
    </location>
</feature>
<keyword evidence="1" id="KW-1133">Transmembrane helix</keyword>
<gene>
    <name evidence="2" type="ORF">CHARACLAT_024000</name>
</gene>
<feature type="transmembrane region" description="Helical" evidence="1">
    <location>
        <begin position="21"/>
        <end position="42"/>
    </location>
</feature>
<comment type="caution">
    <text evidence="2">The sequence shown here is derived from an EMBL/GenBank/DDBJ whole genome shotgun (WGS) entry which is preliminary data.</text>
</comment>
<keyword evidence="1" id="KW-0472">Membrane</keyword>
<evidence type="ECO:0000313" key="3">
    <source>
        <dbReference type="Proteomes" id="UP001352852"/>
    </source>
</evidence>